<gene>
    <name evidence="2" type="ORF">KSP39_PZI018657</name>
</gene>
<organism evidence="2 3">
    <name type="scientific">Platanthera zijinensis</name>
    <dbReference type="NCBI Taxonomy" id="2320716"/>
    <lineage>
        <taxon>Eukaryota</taxon>
        <taxon>Viridiplantae</taxon>
        <taxon>Streptophyta</taxon>
        <taxon>Embryophyta</taxon>
        <taxon>Tracheophyta</taxon>
        <taxon>Spermatophyta</taxon>
        <taxon>Magnoliopsida</taxon>
        <taxon>Liliopsida</taxon>
        <taxon>Asparagales</taxon>
        <taxon>Orchidaceae</taxon>
        <taxon>Orchidoideae</taxon>
        <taxon>Orchideae</taxon>
        <taxon>Orchidinae</taxon>
        <taxon>Platanthera</taxon>
    </lineage>
</organism>
<dbReference type="EMBL" id="JBBWWQ010000016">
    <property type="protein sequence ID" value="KAK8926547.1"/>
    <property type="molecule type" value="Genomic_DNA"/>
</dbReference>
<name>A0AAP0B4C3_9ASPA</name>
<keyword evidence="3" id="KW-1185">Reference proteome</keyword>
<protein>
    <submittedName>
        <fullName evidence="2">Uncharacterized protein</fullName>
    </submittedName>
</protein>
<evidence type="ECO:0000256" key="1">
    <source>
        <dbReference type="SAM" id="Coils"/>
    </source>
</evidence>
<comment type="caution">
    <text evidence="2">The sequence shown here is derived from an EMBL/GenBank/DDBJ whole genome shotgun (WGS) entry which is preliminary data.</text>
</comment>
<keyword evidence="1" id="KW-0175">Coiled coil</keyword>
<dbReference type="AlphaFoldDB" id="A0AAP0B4C3"/>
<proteinExistence type="predicted"/>
<dbReference type="Proteomes" id="UP001418222">
    <property type="component" value="Unassembled WGS sequence"/>
</dbReference>
<reference evidence="2 3" key="1">
    <citation type="journal article" date="2022" name="Nat. Plants">
        <title>Genomes of leafy and leafless Platanthera orchids illuminate the evolution of mycoheterotrophy.</title>
        <authorList>
            <person name="Li M.H."/>
            <person name="Liu K.W."/>
            <person name="Li Z."/>
            <person name="Lu H.C."/>
            <person name="Ye Q.L."/>
            <person name="Zhang D."/>
            <person name="Wang J.Y."/>
            <person name="Li Y.F."/>
            <person name="Zhong Z.M."/>
            <person name="Liu X."/>
            <person name="Yu X."/>
            <person name="Liu D.K."/>
            <person name="Tu X.D."/>
            <person name="Liu B."/>
            <person name="Hao Y."/>
            <person name="Liao X.Y."/>
            <person name="Jiang Y.T."/>
            <person name="Sun W.H."/>
            <person name="Chen J."/>
            <person name="Chen Y.Q."/>
            <person name="Ai Y."/>
            <person name="Zhai J.W."/>
            <person name="Wu S.S."/>
            <person name="Zhou Z."/>
            <person name="Hsiao Y.Y."/>
            <person name="Wu W.L."/>
            <person name="Chen Y.Y."/>
            <person name="Lin Y.F."/>
            <person name="Hsu J.L."/>
            <person name="Li C.Y."/>
            <person name="Wang Z.W."/>
            <person name="Zhao X."/>
            <person name="Zhong W.Y."/>
            <person name="Ma X.K."/>
            <person name="Ma L."/>
            <person name="Huang J."/>
            <person name="Chen G.Z."/>
            <person name="Huang M.Z."/>
            <person name="Huang L."/>
            <person name="Peng D.H."/>
            <person name="Luo Y.B."/>
            <person name="Zou S.Q."/>
            <person name="Chen S.P."/>
            <person name="Lan S."/>
            <person name="Tsai W.C."/>
            <person name="Van de Peer Y."/>
            <person name="Liu Z.J."/>
        </authorList>
    </citation>
    <scope>NUCLEOTIDE SEQUENCE [LARGE SCALE GENOMIC DNA]</scope>
    <source>
        <strain evidence="2">Lor287</strain>
    </source>
</reference>
<evidence type="ECO:0000313" key="3">
    <source>
        <dbReference type="Proteomes" id="UP001418222"/>
    </source>
</evidence>
<sequence>MIPPAVKPTPRGHLNFGYGEGPADETSVPLLQWDKETNRVYISSLLSSWLEDDSSSGDAYNLAFGVYGQEDAVVYDEEATRVLIYESARSQFHSLELAHMVGRRCLRLDKSTQSLTKLIDEKEAARKLAQEEADELQKRAEAAEAALAQYLGGEDAATASRLGTEIATLQQEKQALQERVDALEAAVSAPPPSTSGCQLAHYSDHEIDVMMQKNAAGAAKYTFQTLQRANLIKDDGVQLLASEVNPSLQILQGPALNISPRPTSSARTNISHR</sequence>
<accession>A0AAP0B4C3</accession>
<feature type="coiled-coil region" evidence="1">
    <location>
        <begin position="112"/>
        <end position="186"/>
    </location>
</feature>
<evidence type="ECO:0000313" key="2">
    <source>
        <dbReference type="EMBL" id="KAK8926547.1"/>
    </source>
</evidence>